<gene>
    <name evidence="2" type="ORF">N6H18_08275</name>
</gene>
<protein>
    <submittedName>
        <fullName evidence="2">Uncharacterized protein</fullName>
    </submittedName>
</protein>
<evidence type="ECO:0000256" key="1">
    <source>
        <dbReference type="SAM" id="SignalP"/>
    </source>
</evidence>
<sequence length="81" mass="9352">MKKLFAAFVLLLLTIQLAYLQTNWLNPETKTTYQSVQHTDPAWFIDDIQTCIIVTSGTPSNRITTVRWQYLPIQISHLFPG</sequence>
<keyword evidence="1" id="KW-0732">Signal</keyword>
<reference evidence="2" key="1">
    <citation type="submission" date="2022-09" db="EMBL/GenBank/DDBJ databases">
        <title>Comparative genomics and taxonomic characterization of three novel marine species of genus Reichenbachiella exhibiting antioxidant and polysaccharide degradation activities.</title>
        <authorList>
            <person name="Muhammad N."/>
            <person name="Lee Y.-J."/>
            <person name="Ko J."/>
            <person name="Kim S.-G."/>
        </authorList>
    </citation>
    <scope>NUCLEOTIDE SEQUENCE</scope>
    <source>
        <strain evidence="2">BKB1-1</strain>
    </source>
</reference>
<feature type="chain" id="PRO_5045111047" evidence="1">
    <location>
        <begin position="19"/>
        <end position="81"/>
    </location>
</feature>
<dbReference type="Proteomes" id="UP001065174">
    <property type="component" value="Chromosome"/>
</dbReference>
<keyword evidence="3" id="KW-1185">Reference proteome</keyword>
<proteinExistence type="predicted"/>
<dbReference type="RefSeq" id="WP_262311365.1">
    <property type="nucleotide sequence ID" value="NZ_CP106679.1"/>
</dbReference>
<evidence type="ECO:0000313" key="2">
    <source>
        <dbReference type="EMBL" id="UXP33939.1"/>
    </source>
</evidence>
<feature type="signal peptide" evidence="1">
    <location>
        <begin position="1"/>
        <end position="18"/>
    </location>
</feature>
<organism evidence="2 3">
    <name type="scientific">Reichenbachiella agarivorans</name>
    <dbReference type="NCBI Taxonomy" id="2979464"/>
    <lineage>
        <taxon>Bacteria</taxon>
        <taxon>Pseudomonadati</taxon>
        <taxon>Bacteroidota</taxon>
        <taxon>Cytophagia</taxon>
        <taxon>Cytophagales</taxon>
        <taxon>Reichenbachiellaceae</taxon>
        <taxon>Reichenbachiella</taxon>
    </lineage>
</organism>
<dbReference type="EMBL" id="CP106679">
    <property type="protein sequence ID" value="UXP33939.1"/>
    <property type="molecule type" value="Genomic_DNA"/>
</dbReference>
<evidence type="ECO:0000313" key="3">
    <source>
        <dbReference type="Proteomes" id="UP001065174"/>
    </source>
</evidence>
<name>A0ABY6CTT7_9BACT</name>
<accession>A0ABY6CTT7</accession>